<dbReference type="eggNOG" id="COG5569">
    <property type="taxonomic scope" value="Bacteria"/>
</dbReference>
<feature type="signal peptide" evidence="3">
    <location>
        <begin position="1"/>
        <end position="22"/>
    </location>
</feature>
<evidence type="ECO:0000256" key="3">
    <source>
        <dbReference type="SAM" id="SignalP"/>
    </source>
</evidence>
<dbReference type="InterPro" id="IPR058627">
    <property type="entry name" value="MdtA-like_C"/>
</dbReference>
<keyword evidence="2" id="KW-0813">Transport</keyword>
<feature type="domain" description="CusB-like barrel-sandwich hybrid" evidence="6">
    <location>
        <begin position="121"/>
        <end position="238"/>
    </location>
</feature>
<dbReference type="GO" id="GO:0046914">
    <property type="term" value="F:transition metal ion binding"/>
    <property type="evidence" value="ECO:0007669"/>
    <property type="project" value="TreeGrafter"/>
</dbReference>
<dbReference type="InterPro" id="IPR021647">
    <property type="entry name" value="CusF_Ec"/>
</dbReference>
<dbReference type="Pfam" id="PF25954">
    <property type="entry name" value="Beta-barrel_RND_2"/>
    <property type="match status" value="1"/>
</dbReference>
<dbReference type="PANTHER" id="PTHR30097">
    <property type="entry name" value="CATION EFFLUX SYSTEM PROTEIN CUSB"/>
    <property type="match status" value="1"/>
</dbReference>
<dbReference type="GO" id="GO:0060003">
    <property type="term" value="P:copper ion export"/>
    <property type="evidence" value="ECO:0007669"/>
    <property type="project" value="TreeGrafter"/>
</dbReference>
<dbReference type="HOGENOM" id="CLU_018816_13_1_6"/>
<dbReference type="Pfam" id="PF25967">
    <property type="entry name" value="RND-MFP_C"/>
    <property type="match status" value="1"/>
</dbReference>
<dbReference type="Proteomes" id="UP000026923">
    <property type="component" value="Unassembled WGS sequence"/>
</dbReference>
<evidence type="ECO:0000259" key="8">
    <source>
        <dbReference type="Pfam" id="PF25967"/>
    </source>
</evidence>
<proteinExistence type="inferred from homology"/>
<evidence type="ECO:0000259" key="7">
    <source>
        <dbReference type="Pfam" id="PF25954"/>
    </source>
</evidence>
<dbReference type="Pfam" id="PF11604">
    <property type="entry name" value="CusF_Ec"/>
    <property type="match status" value="1"/>
</dbReference>
<dbReference type="Pfam" id="PF25869">
    <property type="entry name" value="3HB_CusB"/>
    <property type="match status" value="1"/>
</dbReference>
<evidence type="ECO:0000256" key="2">
    <source>
        <dbReference type="ARBA" id="ARBA00022448"/>
    </source>
</evidence>
<feature type="domain" description="Multidrug resistance protein MdtA-like C-terminal permuted SH3" evidence="8">
    <location>
        <begin position="322"/>
        <end position="380"/>
    </location>
</feature>
<dbReference type="Gene3D" id="6.10.140.730">
    <property type="match status" value="1"/>
</dbReference>
<dbReference type="InterPro" id="IPR006143">
    <property type="entry name" value="RND_pump_MFP"/>
</dbReference>
<dbReference type="Gene3D" id="2.40.50.100">
    <property type="match status" value="1"/>
</dbReference>
<dbReference type="GO" id="GO:0022857">
    <property type="term" value="F:transmembrane transporter activity"/>
    <property type="evidence" value="ECO:0007669"/>
    <property type="project" value="InterPro"/>
</dbReference>
<sequence>MTFQHKRLVLAFSLPLMISAAALIGLPTAAFGQSPAEEDKEVLYWYDPMVPQQKFDKPGKSPFMDMELIPRYADEGSDGASISIDPSVTQNLGVRFATVTRESISQSLEATGALMFDERDVAVVQARAGGFVERVYDRAPEDVIEKGAPLADLLVPEWVAAQEEYLALKGIGEPQLLAAARQRLRLAGMPPEVIVQLERTGKARPVWTVRSPIGGVLNSLDVREGMTVSTGASLARVNGLEKVWLEVAVPEAQVANVAPGQLVNARLPTFAGEVLEGTIQAVLPQANLDSRTVRVRVELPNPQQRLRPGMTAEVTLSRNVEDVLVIPSEAVIRTGRRALVMLAEDQGRYRPIEVRTGREFDDQTEVLEGLEAGQKVVASGQFLLDSEASLRGLTAQGLEEPATSTEPALHEAEGTIVSLEDGMVGLSHGPFKTLNMPGMTMSFPVADQSLLTKLQTGDHVRVGARESEEGLVIEHIEKLGGQR</sequence>
<organism evidence="9 10">
    <name type="scientific">Stutzerimonas stutzeri KOS6</name>
    <dbReference type="NCBI Taxonomy" id="1218352"/>
    <lineage>
        <taxon>Bacteria</taxon>
        <taxon>Pseudomonadati</taxon>
        <taxon>Pseudomonadota</taxon>
        <taxon>Gammaproteobacteria</taxon>
        <taxon>Pseudomonadales</taxon>
        <taxon>Pseudomonadaceae</taxon>
        <taxon>Stutzerimonas</taxon>
    </lineage>
</organism>
<dbReference type="eggNOG" id="COG0845">
    <property type="taxonomic scope" value="Bacteria"/>
</dbReference>
<dbReference type="Gene3D" id="2.40.50.320">
    <property type="entry name" value="Copper binding periplasmic protein CusF"/>
    <property type="match status" value="1"/>
</dbReference>
<name>A0A061JL25_STUST</name>
<dbReference type="OrthoDB" id="9806939at2"/>
<feature type="domain" description="CusB-like three alpha-helical bundle" evidence="5">
    <location>
        <begin position="157"/>
        <end position="204"/>
    </location>
</feature>
<gene>
    <name evidence="9" type="ORF">B597_014995</name>
</gene>
<reference evidence="9 10" key="1">
    <citation type="journal article" date="2013" name="Genome Announc.">
        <title>Draft Genome of the Nitrogen-Fixing Bacterium Pseudomonas stutzeri Strain KOS6 Isolated from Industrial Hydrocarbon Sludge.</title>
        <authorList>
            <person name="Grigoryeva T.V."/>
            <person name="Laikov A.V."/>
            <person name="Naumova R.P."/>
            <person name="Manolov A.I."/>
            <person name="Larin A.K."/>
            <person name="Karpova I.Y."/>
            <person name="Semashko T.A."/>
            <person name="Alexeev D.G."/>
            <person name="Kostryukova E.S."/>
            <person name="Muller R."/>
            <person name="Govorun V.M."/>
        </authorList>
    </citation>
    <scope>NUCLEOTIDE SEQUENCE [LARGE SCALE GENOMIC DNA]</scope>
    <source>
        <strain evidence="9 10">KOS6</strain>
    </source>
</reference>
<dbReference type="InterPro" id="IPR051909">
    <property type="entry name" value="MFP_Cation_Efflux"/>
</dbReference>
<dbReference type="InterPro" id="IPR045800">
    <property type="entry name" value="HMBD"/>
</dbReference>
<accession>A0A061JL25</accession>
<evidence type="ECO:0000313" key="10">
    <source>
        <dbReference type="Proteomes" id="UP000026923"/>
    </source>
</evidence>
<dbReference type="Gene3D" id="2.40.30.170">
    <property type="match status" value="1"/>
</dbReference>
<comment type="caution">
    <text evidence="9">The sequence shown here is derived from an EMBL/GenBank/DDBJ whole genome shotgun (WGS) entry which is preliminary data.</text>
</comment>
<dbReference type="SUPFAM" id="SSF111369">
    <property type="entry name" value="HlyD-like secretion proteins"/>
    <property type="match status" value="1"/>
</dbReference>
<dbReference type="GO" id="GO:0016020">
    <property type="term" value="C:membrane"/>
    <property type="evidence" value="ECO:0007669"/>
    <property type="project" value="InterPro"/>
</dbReference>
<feature type="domain" description="CusB-like beta-barrel" evidence="7">
    <location>
        <begin position="242"/>
        <end position="318"/>
    </location>
</feature>
<keyword evidence="3" id="KW-0732">Signal</keyword>
<dbReference type="RefSeq" id="WP_003292651.1">
    <property type="nucleotide sequence ID" value="NZ_KK020676.1"/>
</dbReference>
<dbReference type="EMBL" id="AMCZ02000020">
    <property type="protein sequence ID" value="EWC40447.1"/>
    <property type="molecule type" value="Genomic_DNA"/>
</dbReference>
<dbReference type="GO" id="GO:0015679">
    <property type="term" value="P:plasma membrane copper ion transport"/>
    <property type="evidence" value="ECO:0007669"/>
    <property type="project" value="TreeGrafter"/>
</dbReference>
<evidence type="ECO:0000259" key="5">
    <source>
        <dbReference type="Pfam" id="PF25869"/>
    </source>
</evidence>
<evidence type="ECO:0000259" key="6">
    <source>
        <dbReference type="Pfam" id="PF25919"/>
    </source>
</evidence>
<comment type="similarity">
    <text evidence="1">Belongs to the membrane fusion protein (MFP) (TC 8.A.1) family.</text>
</comment>
<feature type="chain" id="PRO_5001602002" evidence="3">
    <location>
        <begin position="23"/>
        <end position="483"/>
    </location>
</feature>
<protein>
    <submittedName>
        <fullName evidence="9">RND transporter</fullName>
    </submittedName>
</protein>
<dbReference type="GO" id="GO:0030288">
    <property type="term" value="C:outer membrane-bounded periplasmic space"/>
    <property type="evidence" value="ECO:0007669"/>
    <property type="project" value="TreeGrafter"/>
</dbReference>
<dbReference type="Gene3D" id="2.40.420.20">
    <property type="match status" value="1"/>
</dbReference>
<dbReference type="InterPro" id="IPR058792">
    <property type="entry name" value="Beta-barrel_RND_2"/>
</dbReference>
<dbReference type="InterPro" id="IPR042230">
    <property type="entry name" value="CusF_sf"/>
</dbReference>
<dbReference type="InterPro" id="IPR058790">
    <property type="entry name" value="BSH_CusB"/>
</dbReference>
<dbReference type="FunFam" id="2.40.30.170:FF:000010">
    <property type="entry name" value="Efflux RND transporter periplasmic adaptor subunit"/>
    <property type="match status" value="1"/>
</dbReference>
<evidence type="ECO:0000313" key="9">
    <source>
        <dbReference type="EMBL" id="EWC40447.1"/>
    </source>
</evidence>
<evidence type="ECO:0000259" key="4">
    <source>
        <dbReference type="Pfam" id="PF19335"/>
    </source>
</evidence>
<dbReference type="NCBIfam" id="TIGR01730">
    <property type="entry name" value="RND_mfp"/>
    <property type="match status" value="1"/>
</dbReference>
<dbReference type="PANTHER" id="PTHR30097:SF15">
    <property type="entry name" value="CATION EFFLUX SYSTEM PROTEIN CUSB"/>
    <property type="match status" value="1"/>
</dbReference>
<dbReference type="InterPro" id="IPR058791">
    <property type="entry name" value="3HB_CusB"/>
</dbReference>
<feature type="domain" description="Heavy metal binding" evidence="4">
    <location>
        <begin position="44"/>
        <end position="70"/>
    </location>
</feature>
<dbReference type="AlphaFoldDB" id="A0A061JL25"/>
<dbReference type="Pfam" id="PF25919">
    <property type="entry name" value="BSH_CusB"/>
    <property type="match status" value="1"/>
</dbReference>
<dbReference type="Pfam" id="PF19335">
    <property type="entry name" value="HMBD"/>
    <property type="match status" value="1"/>
</dbReference>
<evidence type="ECO:0000256" key="1">
    <source>
        <dbReference type="ARBA" id="ARBA00009477"/>
    </source>
</evidence>